<evidence type="ECO:0000256" key="1">
    <source>
        <dbReference type="ARBA" id="ARBA00004651"/>
    </source>
</evidence>
<organism evidence="7">
    <name type="scientific">Thermosporothrix sp. COM3</name>
    <dbReference type="NCBI Taxonomy" id="2490863"/>
    <lineage>
        <taxon>Bacteria</taxon>
        <taxon>Bacillati</taxon>
        <taxon>Chloroflexota</taxon>
        <taxon>Ktedonobacteria</taxon>
        <taxon>Ktedonobacterales</taxon>
        <taxon>Thermosporotrichaceae</taxon>
        <taxon>Thermosporothrix</taxon>
    </lineage>
</organism>
<dbReference type="InterPro" id="IPR005829">
    <property type="entry name" value="Sugar_transporter_CS"/>
</dbReference>
<feature type="transmembrane region" description="Helical" evidence="5">
    <location>
        <begin position="236"/>
        <end position="260"/>
    </location>
</feature>
<feature type="transmembrane region" description="Helical" evidence="5">
    <location>
        <begin position="194"/>
        <end position="215"/>
    </location>
</feature>
<feature type="domain" description="Major facilitator superfamily (MFS) profile" evidence="6">
    <location>
        <begin position="23"/>
        <end position="488"/>
    </location>
</feature>
<dbReference type="EMBL" id="AP019376">
    <property type="protein sequence ID" value="BBH89562.1"/>
    <property type="molecule type" value="Genomic_DNA"/>
</dbReference>
<dbReference type="PANTHER" id="PTHR23528">
    <property type="match status" value="1"/>
</dbReference>
<dbReference type="Pfam" id="PF07690">
    <property type="entry name" value="MFS_1"/>
    <property type="match status" value="1"/>
</dbReference>
<sequence length="488" mass="53650">MVWKERKHHPMDTELSPRLRWSQILAISIFWFGLSFHWAALGFIILPSQVLKLVGEPGKGAALAFVLIPGAFVALFANPFFGLLSDRTTGRLARLGKRRPYILIGTLLNAGALLWMALAPDLLQLMLAYLLVQLTSNAVQAPFHALLPDIVPAAQRGQVSGTMGLLQIAGTIGGTLVSGLLIDTGKPTYFTGLWLAYGIVIVVLLVLMLVTVLVVRERGESVTVQTPKRKPWLTRSHLLTTGITLLSLALVWGLLALWNLLRPVGIQISSEAQQVILEIIAAIGLLRIFEFSPRRTPSFAWVLVTRLFVMLSVYTIQTYLLYFMQDVVRVDSPALQTSNFIILVSITSLISAFVAGWLSDRFGRKRIIYISGTLMALVGLIFIVSSSLPIVISAGLIFGLGYGAYQSVDWALVADTLPSRETFARDMGVWNIALAIPQIIAPVIGGPLIDHFYRIGQSTLGFQLLFTLAILYCLIGTVTVRYIRVVNQ</sequence>
<feature type="transmembrane region" description="Helical" evidence="5">
    <location>
        <begin position="461"/>
        <end position="483"/>
    </location>
</feature>
<keyword evidence="3 5" id="KW-1133">Transmembrane helix</keyword>
<keyword evidence="4 5" id="KW-0472">Membrane</keyword>
<feature type="transmembrane region" description="Helical" evidence="5">
    <location>
        <begin position="367"/>
        <end position="384"/>
    </location>
</feature>
<dbReference type="GO" id="GO:0022857">
    <property type="term" value="F:transmembrane transporter activity"/>
    <property type="evidence" value="ECO:0007669"/>
    <property type="project" value="InterPro"/>
</dbReference>
<feature type="transmembrane region" description="Helical" evidence="5">
    <location>
        <begin position="61"/>
        <end position="81"/>
    </location>
</feature>
<feature type="transmembrane region" description="Helical" evidence="5">
    <location>
        <begin position="429"/>
        <end position="449"/>
    </location>
</feature>
<evidence type="ECO:0000256" key="5">
    <source>
        <dbReference type="SAM" id="Phobius"/>
    </source>
</evidence>
<dbReference type="Gene3D" id="1.20.1250.20">
    <property type="entry name" value="MFS general substrate transporter like domains"/>
    <property type="match status" value="2"/>
</dbReference>
<accession>A0A455SRR5</accession>
<dbReference type="AlphaFoldDB" id="A0A455SRR5"/>
<dbReference type="PANTHER" id="PTHR23528:SF1">
    <property type="entry name" value="MAJOR FACILITATOR SUPERFAMILY (MFS) PROFILE DOMAIN-CONTAINING PROTEIN"/>
    <property type="match status" value="1"/>
</dbReference>
<evidence type="ECO:0000313" key="7">
    <source>
        <dbReference type="EMBL" id="BBH89562.1"/>
    </source>
</evidence>
<dbReference type="InterPro" id="IPR020846">
    <property type="entry name" value="MFS_dom"/>
</dbReference>
<evidence type="ECO:0000256" key="4">
    <source>
        <dbReference type="ARBA" id="ARBA00023136"/>
    </source>
</evidence>
<reference evidence="7" key="1">
    <citation type="submission" date="2018-12" db="EMBL/GenBank/DDBJ databases">
        <title>Novel natural products biosynthetic potential of the class Ktedonobacteria.</title>
        <authorList>
            <person name="Zheng Y."/>
            <person name="Saitou A."/>
            <person name="Wang C.M."/>
            <person name="Toyoda A."/>
            <person name="Minakuchi Y."/>
            <person name="Sekiguchi Y."/>
            <person name="Ueda K."/>
            <person name="Takano H."/>
            <person name="Sakai Y."/>
            <person name="Yokota A."/>
            <person name="Yabe S."/>
        </authorList>
    </citation>
    <scope>NUCLEOTIDE SEQUENCE</scope>
    <source>
        <strain evidence="7">COM3</strain>
    </source>
</reference>
<feature type="transmembrane region" description="Helical" evidence="5">
    <location>
        <begin position="101"/>
        <end position="120"/>
    </location>
</feature>
<evidence type="ECO:0000256" key="2">
    <source>
        <dbReference type="ARBA" id="ARBA00022692"/>
    </source>
</evidence>
<evidence type="ECO:0000259" key="6">
    <source>
        <dbReference type="PROSITE" id="PS50850"/>
    </source>
</evidence>
<dbReference type="Pfam" id="PF13347">
    <property type="entry name" value="MFS_2"/>
    <property type="match status" value="1"/>
</dbReference>
<feature type="transmembrane region" description="Helical" evidence="5">
    <location>
        <begin position="21"/>
        <end position="46"/>
    </location>
</feature>
<comment type="subcellular location">
    <subcellularLocation>
        <location evidence="1">Cell membrane</location>
        <topology evidence="1">Multi-pass membrane protein</topology>
    </subcellularLocation>
</comment>
<feature type="transmembrane region" description="Helical" evidence="5">
    <location>
        <begin position="340"/>
        <end position="358"/>
    </location>
</feature>
<protein>
    <recommendedName>
        <fullName evidence="6">Major facilitator superfamily (MFS) profile domain-containing protein</fullName>
    </recommendedName>
</protein>
<dbReference type="InterPro" id="IPR036259">
    <property type="entry name" value="MFS_trans_sf"/>
</dbReference>
<dbReference type="GO" id="GO:0005886">
    <property type="term" value="C:plasma membrane"/>
    <property type="evidence" value="ECO:0007669"/>
    <property type="project" value="UniProtKB-SubCell"/>
</dbReference>
<dbReference type="PROSITE" id="PS00216">
    <property type="entry name" value="SUGAR_TRANSPORT_1"/>
    <property type="match status" value="1"/>
</dbReference>
<keyword evidence="2 5" id="KW-0812">Transmembrane</keyword>
<gene>
    <name evidence="7" type="ORF">KTC_43130</name>
</gene>
<dbReference type="SUPFAM" id="SSF103473">
    <property type="entry name" value="MFS general substrate transporter"/>
    <property type="match status" value="1"/>
</dbReference>
<evidence type="ECO:0000256" key="3">
    <source>
        <dbReference type="ARBA" id="ARBA00022989"/>
    </source>
</evidence>
<feature type="transmembrane region" description="Helical" evidence="5">
    <location>
        <begin position="272"/>
        <end position="289"/>
    </location>
</feature>
<feature type="transmembrane region" description="Helical" evidence="5">
    <location>
        <begin position="390"/>
        <end position="408"/>
    </location>
</feature>
<proteinExistence type="predicted"/>
<dbReference type="PROSITE" id="PS50850">
    <property type="entry name" value="MFS"/>
    <property type="match status" value="1"/>
</dbReference>
<feature type="transmembrane region" description="Helical" evidence="5">
    <location>
        <begin position="301"/>
        <end position="320"/>
    </location>
</feature>
<name>A0A455SRR5_9CHLR</name>
<dbReference type="InterPro" id="IPR011701">
    <property type="entry name" value="MFS"/>
</dbReference>